<sequence length="106" mass="11342">MSVVYNLGLATRVPLGEGRTFTVGERTVAVFRTRSGALLATQAECPHQRGPLADGLLGGNVLVCPLHGYKFDIKTGLAVGHACGSLKTYTVELSDREEILLRVEDS</sequence>
<keyword evidence="1" id="KW-0001">2Fe-2S</keyword>
<dbReference type="SUPFAM" id="SSF50022">
    <property type="entry name" value="ISP domain"/>
    <property type="match status" value="1"/>
</dbReference>
<feature type="domain" description="Rieske" evidence="5">
    <location>
        <begin position="5"/>
        <end position="100"/>
    </location>
</feature>
<evidence type="ECO:0000256" key="3">
    <source>
        <dbReference type="ARBA" id="ARBA00023004"/>
    </source>
</evidence>
<keyword evidence="3" id="KW-0408">Iron</keyword>
<protein>
    <submittedName>
        <fullName evidence="6">2Fe/2S-binding protein</fullName>
    </submittedName>
</protein>
<proteinExistence type="predicted"/>
<evidence type="ECO:0000256" key="1">
    <source>
        <dbReference type="ARBA" id="ARBA00022714"/>
    </source>
</evidence>
<dbReference type="GO" id="GO:0046872">
    <property type="term" value="F:metal ion binding"/>
    <property type="evidence" value="ECO:0007669"/>
    <property type="project" value="UniProtKB-KW"/>
</dbReference>
<dbReference type="PANTHER" id="PTHR21496:SF23">
    <property type="entry name" value="3-PHENYLPROPIONATE_CINNAMIC ACID DIOXYGENASE FERREDOXIN SUBUNIT"/>
    <property type="match status" value="1"/>
</dbReference>
<evidence type="ECO:0000313" key="6">
    <source>
        <dbReference type="EMBL" id="AYM53492.1"/>
    </source>
</evidence>
<dbReference type="Pfam" id="PF00355">
    <property type="entry name" value="Rieske"/>
    <property type="match status" value="1"/>
</dbReference>
<reference evidence="6" key="1">
    <citation type="journal article" date="2018" name="J. Ind. Microbiol. Biotechnol.">
        <title>Genome mining reveals uncommon alkylpyrones as type III PKS products from myxobacteria.</title>
        <authorList>
            <person name="Hug J.J."/>
            <person name="Panter F."/>
            <person name="Krug D."/>
            <person name="Muller R."/>
        </authorList>
    </citation>
    <scope>NUCLEOTIDE SEQUENCE</scope>
    <source>
        <strain evidence="6">MCy1100</strain>
    </source>
</reference>
<dbReference type="InterPro" id="IPR036922">
    <property type="entry name" value="Rieske_2Fe-2S_sf"/>
</dbReference>
<dbReference type="AlphaFoldDB" id="A0A3Q8I4Q5"/>
<dbReference type="PROSITE" id="PS51296">
    <property type="entry name" value="RIESKE"/>
    <property type="match status" value="1"/>
</dbReference>
<evidence type="ECO:0000259" key="5">
    <source>
        <dbReference type="PROSITE" id="PS51296"/>
    </source>
</evidence>
<evidence type="ECO:0000256" key="2">
    <source>
        <dbReference type="ARBA" id="ARBA00022723"/>
    </source>
</evidence>
<keyword evidence="2" id="KW-0479">Metal-binding</keyword>
<name>A0A3Q8I4Q5_9BACT</name>
<evidence type="ECO:0000256" key="4">
    <source>
        <dbReference type="ARBA" id="ARBA00023014"/>
    </source>
</evidence>
<organism evidence="6">
    <name type="scientific">Cystobacter fuscus</name>
    <dbReference type="NCBI Taxonomy" id="43"/>
    <lineage>
        <taxon>Bacteria</taxon>
        <taxon>Pseudomonadati</taxon>
        <taxon>Myxococcota</taxon>
        <taxon>Myxococcia</taxon>
        <taxon>Myxococcales</taxon>
        <taxon>Cystobacterineae</taxon>
        <taxon>Archangiaceae</taxon>
        <taxon>Cystobacter</taxon>
    </lineage>
</organism>
<accession>A0A3Q8I4Q5</accession>
<keyword evidence="4" id="KW-0411">Iron-sulfur</keyword>
<dbReference type="GO" id="GO:0051537">
    <property type="term" value="F:2 iron, 2 sulfur cluster binding"/>
    <property type="evidence" value="ECO:0007669"/>
    <property type="project" value="UniProtKB-KW"/>
</dbReference>
<dbReference type="PANTHER" id="PTHR21496">
    <property type="entry name" value="FERREDOXIN-RELATED"/>
    <property type="match status" value="1"/>
</dbReference>
<dbReference type="InterPro" id="IPR017941">
    <property type="entry name" value="Rieske_2Fe-2S"/>
</dbReference>
<dbReference type="EMBL" id="MH908904">
    <property type="protein sequence ID" value="AYM53492.1"/>
    <property type="molecule type" value="Genomic_DNA"/>
</dbReference>
<dbReference type="Gene3D" id="2.102.10.10">
    <property type="entry name" value="Rieske [2Fe-2S] iron-sulphur domain"/>
    <property type="match status" value="1"/>
</dbReference>